<evidence type="ECO:0000313" key="2">
    <source>
        <dbReference type="EMBL" id="ABK21587.1"/>
    </source>
</evidence>
<organism evidence="2">
    <name type="scientific">Picea sitchensis</name>
    <name type="common">Sitka spruce</name>
    <name type="synonym">Pinus sitchensis</name>
    <dbReference type="NCBI Taxonomy" id="3332"/>
    <lineage>
        <taxon>Eukaryota</taxon>
        <taxon>Viridiplantae</taxon>
        <taxon>Streptophyta</taxon>
        <taxon>Embryophyta</taxon>
        <taxon>Tracheophyta</taxon>
        <taxon>Spermatophyta</taxon>
        <taxon>Pinopsida</taxon>
        <taxon>Pinidae</taxon>
        <taxon>Conifers I</taxon>
        <taxon>Pinales</taxon>
        <taxon>Pinaceae</taxon>
        <taxon>Picea</taxon>
    </lineage>
</organism>
<name>A9NLS6_PICSI</name>
<dbReference type="InterPro" id="IPR027417">
    <property type="entry name" value="P-loop_NTPase"/>
</dbReference>
<dbReference type="AlphaFoldDB" id="A9NLS6"/>
<sequence>MRKEGKPGMSDEQVADFVSRYMPAYKAYLPVLYSDGPRGSNPEHTLIVEVDEDRNPLG</sequence>
<protein>
    <submittedName>
        <fullName evidence="2">Uncharacterized protein</fullName>
    </submittedName>
</protein>
<reference evidence="2" key="1">
    <citation type="journal article" date="2008" name="BMC Genomics">
        <title>A conifer genomics resource of 200,000 spruce (Picea spp.) ESTs and 6,464 high-quality, sequence-finished full-length cDNAs for Sitka spruce (Picea sitchensis).</title>
        <authorList>
            <person name="Ralph S.G."/>
            <person name="Chun H.J."/>
            <person name="Kolosova N."/>
            <person name="Cooper D."/>
            <person name="Oddy C."/>
            <person name="Ritland C.E."/>
            <person name="Kirkpatrick R."/>
            <person name="Moore R."/>
            <person name="Barber S."/>
            <person name="Holt R.A."/>
            <person name="Jones S.J."/>
            <person name="Marra M.A."/>
            <person name="Douglas C.J."/>
            <person name="Ritland K."/>
            <person name="Bohlmann J."/>
        </authorList>
    </citation>
    <scope>NUCLEOTIDE SEQUENCE</scope>
    <source>
        <tissue evidence="2">Green portion of the leader tissue</tissue>
    </source>
</reference>
<proteinExistence type="evidence at transcript level"/>
<accession>A9NLS6</accession>
<feature type="region of interest" description="Disordered" evidence="1">
    <location>
        <begin position="36"/>
        <end position="58"/>
    </location>
</feature>
<dbReference type="Gene3D" id="3.40.50.300">
    <property type="entry name" value="P-loop containing nucleotide triphosphate hydrolases"/>
    <property type="match status" value="1"/>
</dbReference>
<evidence type="ECO:0000256" key="1">
    <source>
        <dbReference type="SAM" id="MobiDB-lite"/>
    </source>
</evidence>
<dbReference type="EMBL" id="EF082214">
    <property type="protein sequence ID" value="ABK21587.1"/>
    <property type="molecule type" value="mRNA"/>
</dbReference>